<organism evidence="2 4">
    <name type="scientific">Legionella micdadei</name>
    <name type="common">Tatlockia micdadei</name>
    <dbReference type="NCBI Taxonomy" id="451"/>
    <lineage>
        <taxon>Bacteria</taxon>
        <taxon>Pseudomonadati</taxon>
        <taxon>Pseudomonadota</taxon>
        <taxon>Gammaproteobacteria</taxon>
        <taxon>Legionellales</taxon>
        <taxon>Legionellaceae</taxon>
        <taxon>Legionella</taxon>
    </lineage>
</organism>
<dbReference type="HOGENOM" id="CLU_1165349_0_0_6"/>
<evidence type="ECO:0000256" key="1">
    <source>
        <dbReference type="SAM" id="MobiDB-lite"/>
    </source>
</evidence>
<sequence length="238" mass="27179">MSKDKIEKKGFANGRFHGYQFQEDNIANQMAFLFGGEEGENEAARIAREAEERYPGPLRMPERKKFIEEEIRKRAETVDSKFQSGLMDIFNSLKDKTKPLSGEEAGKELAYNLMKSLGLNVDKDNLQTHYDPGPPQVFQITWINRPTQNLANENSNINKLAQCYADNCDQKQKEDFNKSWKGHVDNAKVGGPKMDKQEFLDKADKSFKETVEHLKKQELPPPTDSKDSQDEASFTPQA</sequence>
<keyword evidence="5" id="KW-1185">Reference proteome</keyword>
<reference evidence="3 5" key="3">
    <citation type="submission" date="2016-10" db="EMBL/GenBank/DDBJ databases">
        <authorList>
            <person name="Varghese N."/>
            <person name="Submissions S."/>
        </authorList>
    </citation>
    <scope>NUCLEOTIDE SEQUENCE [LARGE SCALE GENOMIC DNA]</scope>
    <source>
        <strain evidence="3 5">ATCC 33218</strain>
    </source>
</reference>
<dbReference type="EMBL" id="LN614830">
    <property type="protein sequence ID" value="CEG61979.1"/>
    <property type="molecule type" value="Genomic_DNA"/>
</dbReference>
<dbReference type="STRING" id="451.B6N58_02600"/>
<evidence type="ECO:0000313" key="3">
    <source>
        <dbReference type="EMBL" id="SCY68011.1"/>
    </source>
</evidence>
<dbReference type="RefSeq" id="WP_045100123.1">
    <property type="nucleotide sequence ID" value="NZ_CP020614.1"/>
</dbReference>
<dbReference type="PATRIC" id="fig|451.8.peg.2539"/>
<evidence type="ECO:0000313" key="4">
    <source>
        <dbReference type="Proteomes" id="UP000032414"/>
    </source>
</evidence>
<dbReference type="Proteomes" id="UP000032414">
    <property type="component" value="Chromosome I"/>
</dbReference>
<reference evidence="2" key="1">
    <citation type="submission" date="2014-09" db="EMBL/GenBank/DDBJ databases">
        <authorList>
            <person name="GOMEZ-VALERO Laura"/>
        </authorList>
    </citation>
    <scope>NUCLEOTIDE SEQUENCE</scope>
    <source>
        <strain evidence="2">ATCC33218</strain>
    </source>
</reference>
<evidence type="ECO:0000313" key="5">
    <source>
        <dbReference type="Proteomes" id="UP000182998"/>
    </source>
</evidence>
<dbReference type="Proteomes" id="UP000182998">
    <property type="component" value="Unassembled WGS sequence"/>
</dbReference>
<feature type="region of interest" description="Disordered" evidence="1">
    <location>
        <begin position="203"/>
        <end position="238"/>
    </location>
</feature>
<name>A0A098GHN3_LEGMI</name>
<evidence type="ECO:0008006" key="6">
    <source>
        <dbReference type="Google" id="ProtNLM"/>
    </source>
</evidence>
<evidence type="ECO:0000313" key="2">
    <source>
        <dbReference type="EMBL" id="CEG61979.1"/>
    </source>
</evidence>
<dbReference type="KEGG" id="tmc:LMI_2727"/>
<proteinExistence type="predicted"/>
<protein>
    <recommendedName>
        <fullName evidence="6">Substrate of the Dot/Icm secretion system</fullName>
    </recommendedName>
</protein>
<dbReference type="OrthoDB" id="5638709at2"/>
<accession>A0A098GHN3</accession>
<feature type="compositionally biased region" description="Basic and acidic residues" evidence="1">
    <location>
        <begin position="203"/>
        <end position="229"/>
    </location>
</feature>
<reference evidence="4" key="2">
    <citation type="submission" date="2014-09" db="EMBL/GenBank/DDBJ databases">
        <authorList>
            <person name="Gomez-Valero L."/>
        </authorList>
    </citation>
    <scope>NUCLEOTIDE SEQUENCE [LARGE SCALE GENOMIC DNA]</scope>
    <source>
        <strain evidence="4">ATCC33218</strain>
    </source>
</reference>
<dbReference type="EMBL" id="FMVN01000013">
    <property type="protein sequence ID" value="SCY68011.1"/>
    <property type="molecule type" value="Genomic_DNA"/>
</dbReference>
<gene>
    <name evidence="2" type="ORF">LMI_2727</name>
    <name evidence="3" type="ORF">SAMN02982997_02487</name>
</gene>
<dbReference type="AlphaFoldDB" id="A0A098GHN3"/>